<evidence type="ECO:0000259" key="23">
    <source>
        <dbReference type="PROSITE" id="PS51117"/>
    </source>
</evidence>
<keyword evidence="10 18" id="KW-1015">Disulfide bond</keyword>
<feature type="signal peptide" evidence="20">
    <location>
        <begin position="1"/>
        <end position="23"/>
    </location>
</feature>
<evidence type="ECO:0000256" key="2">
    <source>
        <dbReference type="ARBA" id="ARBA00022473"/>
    </source>
</evidence>
<comment type="function">
    <text evidence="14">Involved in controlling patterning and neuronal circuit formation at the laminar, cellular, subcellular and synaptic levels. Promotes neurite outgrowth of both axons and dendrites.</text>
</comment>
<dbReference type="Proteomes" id="UP000034805">
    <property type="component" value="Unassembled WGS sequence"/>
</dbReference>
<feature type="disulfide bond" evidence="18">
    <location>
        <begin position="536"/>
        <end position="545"/>
    </location>
</feature>
<evidence type="ECO:0000256" key="17">
    <source>
        <dbReference type="ARBA" id="ARBA00079146"/>
    </source>
</evidence>
<dbReference type="PROSITE" id="PS01248">
    <property type="entry name" value="EGF_LAM_1"/>
    <property type="match status" value="1"/>
</dbReference>
<evidence type="ECO:0000256" key="6">
    <source>
        <dbReference type="ARBA" id="ARBA00022737"/>
    </source>
</evidence>
<dbReference type="SMART" id="SM00180">
    <property type="entry name" value="EGF_Lam"/>
    <property type="match status" value="3"/>
</dbReference>
<dbReference type="InterPro" id="IPR056863">
    <property type="entry name" value="LMN_ATRN_NET-like_EGF"/>
</dbReference>
<evidence type="ECO:0000256" key="12">
    <source>
        <dbReference type="ARBA" id="ARBA00023288"/>
    </source>
</evidence>
<evidence type="ECO:0000256" key="11">
    <source>
        <dbReference type="ARBA" id="ARBA00023180"/>
    </source>
</evidence>
<dbReference type="FunFam" id="2.10.25.10:FF:000112">
    <property type="entry name" value="Netrin G1"/>
    <property type="match status" value="1"/>
</dbReference>
<feature type="domain" description="Laminin EGF-like" evidence="22">
    <location>
        <begin position="468"/>
        <end position="512"/>
    </location>
</feature>
<comment type="caution">
    <text evidence="24">The sequence shown here is derived from an EMBL/GenBank/DDBJ whole genome shotgun (WGS) entry which is preliminary data.</text>
</comment>
<dbReference type="GO" id="GO:0007409">
    <property type="term" value="P:axonogenesis"/>
    <property type="evidence" value="ECO:0007669"/>
    <property type="project" value="TreeGrafter"/>
</dbReference>
<dbReference type="PANTHER" id="PTHR10574">
    <property type="entry name" value="NETRIN/LAMININ-RELATED"/>
    <property type="match status" value="1"/>
</dbReference>
<evidence type="ECO:0000313" key="25">
    <source>
        <dbReference type="Proteomes" id="UP000034805"/>
    </source>
</evidence>
<keyword evidence="18" id="KW-0245">EGF-like domain</keyword>
<keyword evidence="6" id="KW-0677">Repeat</keyword>
<sequence>MMCQTPLLLLLPLLLRSFTGTLGQYEVCKSPVSADTGAPWELYACQPSSMPTKEFMQIKVEPPGITCGNPPERFCTLENPYLCSDECDASNPDLAHPPQLMQDRERGGPLTYWQTITWRRYPEPLLANVTLSWNKSLEVTDDIQVTFEYGRPTAMVLDKSLDYGRTWQPYQFYADDCMDAFAMPPKAVEELSASNATRVICTERYSRWVGSRNDKSVRFEVRARFAIFAGPRLLDMDNLYALMESAKGLRDFFTFTNLRLRLLRPALGGTYVQRENLDKYFYAISNIEVPARCKCNLHADKCTFRDGNLECQCDHNTAGQDCNRCKSGFQAKPWTPGSYLPAPNGSPNACTSHALKGAQRIAHNTVFEAHLEPCRCDSTTTLFHISAFPPAVYPRCCHDNVKAALLSLPADCECYGHSNRCSYIDFLNIVTCISCKHNTRGQKCQHCRQGYFRNASAELNDENVCIECNCNETGSIHDRCNEMGYCRCKEGVTGIRCEECLPGYYWNQGCIPNFCDEELVLCQNGGTCVENQQCLCTPEFKGVLCERSVCEKEGGCDAAWASDPSLPTMLLCILPSVLTALTAH</sequence>
<keyword evidence="11" id="KW-0325">Glycoprotein</keyword>
<dbReference type="Gene3D" id="2.10.25.10">
    <property type="entry name" value="Laminin"/>
    <property type="match status" value="4"/>
</dbReference>
<name>A0A0P7X5R9_SCLFO</name>
<feature type="domain" description="EGF-like" evidence="21">
    <location>
        <begin position="511"/>
        <end position="546"/>
    </location>
</feature>
<keyword evidence="7" id="KW-0221">Differentiation</keyword>
<dbReference type="Gene3D" id="2.60.120.260">
    <property type="entry name" value="Galactose-binding domain-like"/>
    <property type="match status" value="1"/>
</dbReference>
<evidence type="ECO:0000256" key="13">
    <source>
        <dbReference type="ARBA" id="ARBA00023292"/>
    </source>
</evidence>
<comment type="subunit">
    <text evidence="15">Interacts with LRRC4.</text>
</comment>
<dbReference type="FunFam" id="2.10.25.10:FF:001161">
    <property type="entry name" value="Netrin-G2"/>
    <property type="match status" value="1"/>
</dbReference>
<evidence type="ECO:0000256" key="10">
    <source>
        <dbReference type="ARBA" id="ARBA00023157"/>
    </source>
</evidence>
<dbReference type="GO" id="GO:0009887">
    <property type="term" value="P:animal organ morphogenesis"/>
    <property type="evidence" value="ECO:0007669"/>
    <property type="project" value="TreeGrafter"/>
</dbReference>
<dbReference type="AlphaFoldDB" id="A0A0P7X5R9"/>
<accession>A0A0P7X5R9</accession>
<feature type="disulfide bond" evidence="19">
    <location>
        <begin position="468"/>
        <end position="480"/>
    </location>
</feature>
<dbReference type="PROSITE" id="PS50026">
    <property type="entry name" value="EGF_3"/>
    <property type="match status" value="1"/>
</dbReference>
<reference evidence="24 25" key="1">
    <citation type="submission" date="2015-08" db="EMBL/GenBank/DDBJ databases">
        <title>The genome of the Asian arowana (Scleropages formosus).</title>
        <authorList>
            <person name="Tan M.H."/>
            <person name="Gan H.M."/>
            <person name="Croft L.J."/>
            <person name="Austin C.M."/>
        </authorList>
    </citation>
    <scope>NUCLEOTIDE SEQUENCE [LARGE SCALE GENOMIC DNA]</scope>
    <source>
        <strain evidence="24">Aro1</strain>
    </source>
</reference>
<proteinExistence type="predicted"/>
<evidence type="ECO:0000256" key="1">
    <source>
        <dbReference type="ARBA" id="ARBA00004471"/>
    </source>
</evidence>
<dbReference type="FunFam" id="2.10.25.10:FF:000439">
    <property type="entry name" value="Netrin G2"/>
    <property type="match status" value="1"/>
</dbReference>
<keyword evidence="8" id="KW-0524">Neurogenesis</keyword>
<keyword evidence="12" id="KW-0449">Lipoprotein</keyword>
<dbReference type="PANTHER" id="PTHR10574:SF27">
    <property type="entry name" value="NETRIN-G2"/>
    <property type="match status" value="1"/>
</dbReference>
<evidence type="ECO:0000259" key="22">
    <source>
        <dbReference type="PROSITE" id="PS50027"/>
    </source>
</evidence>
<keyword evidence="2" id="KW-0217">Developmental protein</keyword>
<evidence type="ECO:0000256" key="7">
    <source>
        <dbReference type="ARBA" id="ARBA00022782"/>
    </source>
</evidence>
<keyword evidence="5 20" id="KW-0732">Signal</keyword>
<dbReference type="PROSITE" id="PS00022">
    <property type="entry name" value="EGF_1"/>
    <property type="match status" value="1"/>
</dbReference>
<evidence type="ECO:0000259" key="21">
    <source>
        <dbReference type="PROSITE" id="PS50026"/>
    </source>
</evidence>
<comment type="caution">
    <text evidence="18">Lacks conserved residue(s) required for the propagation of feature annotation.</text>
</comment>
<evidence type="ECO:0000256" key="20">
    <source>
        <dbReference type="SAM" id="SignalP"/>
    </source>
</evidence>
<evidence type="ECO:0000313" key="24">
    <source>
        <dbReference type="EMBL" id="KPP72208.1"/>
    </source>
</evidence>
<protein>
    <recommendedName>
        <fullName evidence="16">Netrin-G2</fullName>
    </recommendedName>
    <alternativeName>
        <fullName evidence="17">Laminet-2</fullName>
    </alternativeName>
</protein>
<dbReference type="InterPro" id="IPR050440">
    <property type="entry name" value="Laminin/Netrin_ECM"/>
</dbReference>
<dbReference type="InterPro" id="IPR008211">
    <property type="entry name" value="Laminin_N"/>
</dbReference>
<feature type="domain" description="Laminin N-terminal" evidence="23">
    <location>
        <begin position="41"/>
        <end position="292"/>
    </location>
</feature>
<dbReference type="PROSITE" id="PS51117">
    <property type="entry name" value="LAMININ_NTER"/>
    <property type="match status" value="1"/>
</dbReference>
<dbReference type="CDD" id="cd00055">
    <property type="entry name" value="EGF_Lam"/>
    <property type="match status" value="3"/>
</dbReference>
<dbReference type="GO" id="GO:0009888">
    <property type="term" value="P:tissue development"/>
    <property type="evidence" value="ECO:0007669"/>
    <property type="project" value="TreeGrafter"/>
</dbReference>
<evidence type="ECO:0000256" key="14">
    <source>
        <dbReference type="ARBA" id="ARBA00055052"/>
    </source>
</evidence>
<dbReference type="SUPFAM" id="SSF57196">
    <property type="entry name" value="EGF/Laminin"/>
    <property type="match status" value="3"/>
</dbReference>
<dbReference type="EMBL" id="JARO02002645">
    <property type="protein sequence ID" value="KPP72208.1"/>
    <property type="molecule type" value="Genomic_DNA"/>
</dbReference>
<dbReference type="Pfam" id="PF00053">
    <property type="entry name" value="EGF_laminin"/>
    <property type="match status" value="2"/>
</dbReference>
<dbReference type="PROSITE" id="PS50027">
    <property type="entry name" value="EGF_LAM_2"/>
    <property type="match status" value="1"/>
</dbReference>
<comment type="subcellular location">
    <subcellularLocation>
        <location evidence="1">Cell membrane</location>
        <topology evidence="1">Lipid-anchor</topology>
        <topology evidence="1">GPI-anchor</topology>
        <orientation evidence="1">Extracellular side</orientation>
    </subcellularLocation>
</comment>
<dbReference type="SMART" id="SM00136">
    <property type="entry name" value="LamNT"/>
    <property type="match status" value="1"/>
</dbReference>
<evidence type="ECO:0000256" key="9">
    <source>
        <dbReference type="ARBA" id="ARBA00023136"/>
    </source>
</evidence>
<feature type="chain" id="PRO_5006145088" description="Netrin-G2" evidence="20">
    <location>
        <begin position="24"/>
        <end position="584"/>
    </location>
</feature>
<evidence type="ECO:0000256" key="3">
    <source>
        <dbReference type="ARBA" id="ARBA00022475"/>
    </source>
</evidence>
<dbReference type="Pfam" id="PF24973">
    <property type="entry name" value="EGF_LMN_ATRN"/>
    <property type="match status" value="1"/>
</dbReference>
<keyword evidence="4" id="KW-0336">GPI-anchor</keyword>
<evidence type="ECO:0000256" key="15">
    <source>
        <dbReference type="ARBA" id="ARBA00065506"/>
    </source>
</evidence>
<evidence type="ECO:0000256" key="8">
    <source>
        <dbReference type="ARBA" id="ARBA00022902"/>
    </source>
</evidence>
<gene>
    <name evidence="24" type="ORF">Z043_108818</name>
</gene>
<keyword evidence="3" id="KW-1003">Cell membrane</keyword>
<dbReference type="InterPro" id="IPR002049">
    <property type="entry name" value="LE_dom"/>
</dbReference>
<dbReference type="FunFam" id="2.10.25.10:FF:000180">
    <property type="entry name" value="Netrin G2"/>
    <property type="match status" value="1"/>
</dbReference>
<evidence type="ECO:0000256" key="5">
    <source>
        <dbReference type="ARBA" id="ARBA00022729"/>
    </source>
</evidence>
<dbReference type="GO" id="GO:0005886">
    <property type="term" value="C:plasma membrane"/>
    <property type="evidence" value="ECO:0007669"/>
    <property type="project" value="UniProtKB-SubCell"/>
</dbReference>
<feature type="disulfide bond" evidence="19">
    <location>
        <begin position="488"/>
        <end position="497"/>
    </location>
</feature>
<organism evidence="24 25">
    <name type="scientific">Scleropages formosus</name>
    <name type="common">Asian bonytongue</name>
    <name type="synonym">Osteoglossum formosum</name>
    <dbReference type="NCBI Taxonomy" id="113540"/>
    <lineage>
        <taxon>Eukaryota</taxon>
        <taxon>Metazoa</taxon>
        <taxon>Chordata</taxon>
        <taxon>Craniata</taxon>
        <taxon>Vertebrata</taxon>
        <taxon>Euteleostomi</taxon>
        <taxon>Actinopterygii</taxon>
        <taxon>Neopterygii</taxon>
        <taxon>Teleostei</taxon>
        <taxon>Osteoglossocephala</taxon>
        <taxon>Osteoglossomorpha</taxon>
        <taxon>Osteoglossiformes</taxon>
        <taxon>Osteoglossidae</taxon>
        <taxon>Scleropages</taxon>
    </lineage>
</organism>
<keyword evidence="13 19" id="KW-0424">Laminin EGF-like domain</keyword>
<evidence type="ECO:0000256" key="18">
    <source>
        <dbReference type="PROSITE-ProRule" id="PRU00076"/>
    </source>
</evidence>
<dbReference type="STRING" id="113540.ENSSFOP00015049999"/>
<evidence type="ECO:0000256" key="4">
    <source>
        <dbReference type="ARBA" id="ARBA00022622"/>
    </source>
</evidence>
<dbReference type="InterPro" id="IPR000742">
    <property type="entry name" value="EGF"/>
</dbReference>
<evidence type="ECO:0000256" key="16">
    <source>
        <dbReference type="ARBA" id="ARBA00068906"/>
    </source>
</evidence>
<keyword evidence="9" id="KW-0472">Membrane</keyword>
<dbReference type="Pfam" id="PF00055">
    <property type="entry name" value="Laminin_N"/>
    <property type="match status" value="1"/>
</dbReference>
<dbReference type="GO" id="GO:0098552">
    <property type="term" value="C:side of membrane"/>
    <property type="evidence" value="ECO:0007669"/>
    <property type="project" value="UniProtKB-KW"/>
</dbReference>
<dbReference type="FunFam" id="2.60.120.260:FF:000005">
    <property type="entry name" value="Netrin G1"/>
    <property type="match status" value="1"/>
</dbReference>
<evidence type="ECO:0000256" key="19">
    <source>
        <dbReference type="PROSITE-ProRule" id="PRU00460"/>
    </source>
</evidence>